<dbReference type="AlphaFoldDB" id="A0A8B6CZI8"/>
<evidence type="ECO:0000313" key="3">
    <source>
        <dbReference type="Proteomes" id="UP000596742"/>
    </source>
</evidence>
<evidence type="ECO:0000313" key="2">
    <source>
        <dbReference type="EMBL" id="VDI11983.1"/>
    </source>
</evidence>
<name>A0A8B6CZI8_MYTGA</name>
<dbReference type="Gene3D" id="2.60.120.260">
    <property type="entry name" value="Galactose-binding domain-like"/>
    <property type="match status" value="1"/>
</dbReference>
<dbReference type="EMBL" id="UYJE01002573">
    <property type="protein sequence ID" value="VDI11983.1"/>
    <property type="molecule type" value="Genomic_DNA"/>
</dbReference>
<organism evidence="2 3">
    <name type="scientific">Mytilus galloprovincialis</name>
    <name type="common">Mediterranean mussel</name>
    <dbReference type="NCBI Taxonomy" id="29158"/>
    <lineage>
        <taxon>Eukaryota</taxon>
        <taxon>Metazoa</taxon>
        <taxon>Spiralia</taxon>
        <taxon>Lophotrochozoa</taxon>
        <taxon>Mollusca</taxon>
        <taxon>Bivalvia</taxon>
        <taxon>Autobranchia</taxon>
        <taxon>Pteriomorphia</taxon>
        <taxon>Mytilida</taxon>
        <taxon>Mytiloidea</taxon>
        <taxon>Mytilidae</taxon>
        <taxon>Mytilinae</taxon>
        <taxon>Mytilus</taxon>
    </lineage>
</organism>
<accession>A0A8B6CZI8</accession>
<sequence>MLSVLLIHTAVVLTVTAQQNLTPFGTTTQSSAFDSTDETRGKSANAINPPISNKYSLDDCSSTKLAQRGNLKAWWMFQFSFDTAYITDMTIYYREHCK</sequence>
<reference evidence="2" key="1">
    <citation type="submission" date="2018-11" db="EMBL/GenBank/DDBJ databases">
        <authorList>
            <person name="Alioto T."/>
            <person name="Alioto T."/>
        </authorList>
    </citation>
    <scope>NUCLEOTIDE SEQUENCE</scope>
</reference>
<feature type="signal peptide" evidence="1">
    <location>
        <begin position="1"/>
        <end position="17"/>
    </location>
</feature>
<keyword evidence="3" id="KW-1185">Reference proteome</keyword>
<evidence type="ECO:0000256" key="1">
    <source>
        <dbReference type="SAM" id="SignalP"/>
    </source>
</evidence>
<feature type="chain" id="PRO_5032429774" evidence="1">
    <location>
        <begin position="18"/>
        <end position="98"/>
    </location>
</feature>
<proteinExistence type="predicted"/>
<dbReference type="Proteomes" id="UP000596742">
    <property type="component" value="Unassembled WGS sequence"/>
</dbReference>
<gene>
    <name evidence="2" type="ORF">MGAL_10B018265</name>
</gene>
<dbReference type="OrthoDB" id="6195521at2759"/>
<keyword evidence="1" id="KW-0732">Signal</keyword>
<protein>
    <submittedName>
        <fullName evidence="2">Uncharacterized protein</fullName>
    </submittedName>
</protein>
<comment type="caution">
    <text evidence="2">The sequence shown here is derived from an EMBL/GenBank/DDBJ whole genome shotgun (WGS) entry which is preliminary data.</text>
</comment>